<feature type="region of interest" description="Disordered" evidence="1">
    <location>
        <begin position="63"/>
        <end position="84"/>
    </location>
</feature>
<dbReference type="RefSeq" id="WP_134780510.1">
    <property type="nucleotide sequence ID" value="NZ_SPDS01000001.1"/>
</dbReference>
<evidence type="ECO:0000256" key="1">
    <source>
        <dbReference type="SAM" id="MobiDB-lite"/>
    </source>
</evidence>
<reference evidence="2 3" key="1">
    <citation type="submission" date="2019-03" db="EMBL/GenBank/DDBJ databases">
        <title>Glutamicibacter sp. LJH19 genome.</title>
        <authorList>
            <person name="Sinai Borker S."/>
            <person name="Kumar R."/>
        </authorList>
    </citation>
    <scope>NUCLEOTIDE SEQUENCE [LARGE SCALE GENOMIC DNA]</scope>
    <source>
        <strain evidence="2 3">LJH19</strain>
    </source>
</reference>
<evidence type="ECO:0000313" key="3">
    <source>
        <dbReference type="Proteomes" id="UP000297638"/>
    </source>
</evidence>
<comment type="caution">
    <text evidence="2">The sequence shown here is derived from an EMBL/GenBank/DDBJ whole genome shotgun (WGS) entry which is preliminary data.</text>
</comment>
<proteinExistence type="predicted"/>
<dbReference type="EMBL" id="SPDS01000001">
    <property type="protein sequence ID" value="TFH57648.1"/>
    <property type="molecule type" value="Genomic_DNA"/>
</dbReference>
<accession>A0A4Y8U0K2</accession>
<dbReference type="AlphaFoldDB" id="A0A4Y8U0K2"/>
<gene>
    <name evidence="2" type="ORF">EXY26_12000</name>
</gene>
<organism evidence="2 3">
    <name type="scientific">Glutamicibacter arilaitensis</name>
    <dbReference type="NCBI Taxonomy" id="256701"/>
    <lineage>
        <taxon>Bacteria</taxon>
        <taxon>Bacillati</taxon>
        <taxon>Actinomycetota</taxon>
        <taxon>Actinomycetes</taxon>
        <taxon>Micrococcales</taxon>
        <taxon>Micrococcaceae</taxon>
        <taxon>Glutamicibacter</taxon>
    </lineage>
</organism>
<evidence type="ECO:0000313" key="2">
    <source>
        <dbReference type="EMBL" id="TFH57648.1"/>
    </source>
</evidence>
<sequence>MPMAKFASLAEAETGSTQVSVGVLFQVQLEDGTCIVVLDDRGFSTSAQWQQVTPDQIRDTTLAVVGPDEPGPSPVIRWLSPKGS</sequence>
<dbReference type="Proteomes" id="UP000297638">
    <property type="component" value="Unassembled WGS sequence"/>
</dbReference>
<protein>
    <submittedName>
        <fullName evidence="2">Uncharacterized protein</fullName>
    </submittedName>
</protein>
<name>A0A4Y8U0K2_9MICC</name>